<evidence type="ECO:0000256" key="2">
    <source>
        <dbReference type="ARBA" id="ARBA00010846"/>
    </source>
</evidence>
<evidence type="ECO:0000259" key="3">
    <source>
        <dbReference type="Pfam" id="PF24570"/>
    </source>
</evidence>
<dbReference type="AlphaFoldDB" id="A0A6G1CDN7"/>
<dbReference type="Pfam" id="PF24570">
    <property type="entry name" value="BACK_BPM_SPOP"/>
    <property type="match status" value="1"/>
</dbReference>
<protein>
    <recommendedName>
        <fullName evidence="3">BPM/SPOP BACK domain-containing protein</fullName>
    </recommendedName>
</protein>
<dbReference type="OrthoDB" id="413675at2759"/>
<comment type="similarity">
    <text evidence="2">Belongs to the Tdpoz family.</text>
</comment>
<evidence type="ECO:0000256" key="1">
    <source>
        <dbReference type="ARBA" id="ARBA00004906"/>
    </source>
</evidence>
<dbReference type="Proteomes" id="UP000479710">
    <property type="component" value="Unassembled WGS sequence"/>
</dbReference>
<dbReference type="Gene3D" id="3.30.710.10">
    <property type="entry name" value="Potassium Channel Kv1.1, Chain A"/>
    <property type="match status" value="1"/>
</dbReference>
<sequence>MKTTMSRALLRFIYTDELPQDGAELEDLSSATPATTMTAMLVYAEMYRCPELKKRCLDFFLVDKTSRRPC</sequence>
<dbReference type="SUPFAM" id="SSF54695">
    <property type="entry name" value="POZ domain"/>
    <property type="match status" value="1"/>
</dbReference>
<feature type="domain" description="BPM/SPOP BACK" evidence="3">
    <location>
        <begin position="36"/>
        <end position="60"/>
    </location>
</feature>
<evidence type="ECO:0000313" key="4">
    <source>
        <dbReference type="EMBL" id="KAF0898137.1"/>
    </source>
</evidence>
<evidence type="ECO:0000313" key="5">
    <source>
        <dbReference type="Proteomes" id="UP000479710"/>
    </source>
</evidence>
<gene>
    <name evidence="4" type="ORF">E2562_001785</name>
</gene>
<comment type="caution">
    <text evidence="4">The sequence shown here is derived from an EMBL/GenBank/DDBJ whole genome shotgun (WGS) entry which is preliminary data.</text>
</comment>
<proteinExistence type="inferred from homology"/>
<dbReference type="InterPro" id="IPR011333">
    <property type="entry name" value="SKP1/BTB/POZ_sf"/>
</dbReference>
<accession>A0A6G1CDN7</accession>
<dbReference type="InterPro" id="IPR056423">
    <property type="entry name" value="BACK_BPM_SPOP"/>
</dbReference>
<dbReference type="EMBL" id="SPHZ02000009">
    <property type="protein sequence ID" value="KAF0898137.1"/>
    <property type="molecule type" value="Genomic_DNA"/>
</dbReference>
<reference evidence="4 5" key="1">
    <citation type="submission" date="2019-11" db="EMBL/GenBank/DDBJ databases">
        <title>Whole genome sequence of Oryza granulata.</title>
        <authorList>
            <person name="Li W."/>
        </authorList>
    </citation>
    <scope>NUCLEOTIDE SEQUENCE [LARGE SCALE GENOMIC DNA]</scope>
    <source>
        <strain evidence="5">cv. Menghai</strain>
        <tissue evidence="4">Leaf</tissue>
    </source>
</reference>
<keyword evidence="5" id="KW-1185">Reference proteome</keyword>
<comment type="pathway">
    <text evidence="1">Protein modification; protein ubiquitination.</text>
</comment>
<name>A0A6G1CDN7_9ORYZ</name>
<organism evidence="4 5">
    <name type="scientific">Oryza meyeriana var. granulata</name>
    <dbReference type="NCBI Taxonomy" id="110450"/>
    <lineage>
        <taxon>Eukaryota</taxon>
        <taxon>Viridiplantae</taxon>
        <taxon>Streptophyta</taxon>
        <taxon>Embryophyta</taxon>
        <taxon>Tracheophyta</taxon>
        <taxon>Spermatophyta</taxon>
        <taxon>Magnoliopsida</taxon>
        <taxon>Liliopsida</taxon>
        <taxon>Poales</taxon>
        <taxon>Poaceae</taxon>
        <taxon>BOP clade</taxon>
        <taxon>Oryzoideae</taxon>
        <taxon>Oryzeae</taxon>
        <taxon>Oryzinae</taxon>
        <taxon>Oryza</taxon>
        <taxon>Oryza meyeriana</taxon>
    </lineage>
</organism>